<dbReference type="GO" id="GO:0003735">
    <property type="term" value="F:structural constituent of ribosome"/>
    <property type="evidence" value="ECO:0007669"/>
    <property type="project" value="InterPro"/>
</dbReference>
<dbReference type="AlphaFoldDB" id="A0A5J9USN4"/>
<feature type="region of interest" description="Disordered" evidence="3">
    <location>
        <begin position="1"/>
        <end position="85"/>
    </location>
</feature>
<dbReference type="PANTHER" id="PTHR10369">
    <property type="entry name" value="60S RIBOSOMAL PROTEIN L36A/L44"/>
    <property type="match status" value="1"/>
</dbReference>
<dbReference type="EMBL" id="RWGY01000013">
    <property type="protein sequence ID" value="TVU26606.1"/>
    <property type="molecule type" value="Genomic_DNA"/>
</dbReference>
<evidence type="ECO:0000313" key="5">
    <source>
        <dbReference type="Proteomes" id="UP000324897"/>
    </source>
</evidence>
<feature type="non-terminal residue" evidence="4">
    <location>
        <position position="1"/>
    </location>
</feature>
<dbReference type="Proteomes" id="UP000324897">
    <property type="component" value="Chromosome 2"/>
</dbReference>
<name>A0A5J9USN4_9POAL</name>
<dbReference type="GO" id="GO:0005840">
    <property type="term" value="C:ribosome"/>
    <property type="evidence" value="ECO:0007669"/>
    <property type="project" value="UniProtKB-KW"/>
</dbReference>
<organism evidence="4 5">
    <name type="scientific">Eragrostis curvula</name>
    <name type="common">weeping love grass</name>
    <dbReference type="NCBI Taxonomy" id="38414"/>
    <lineage>
        <taxon>Eukaryota</taxon>
        <taxon>Viridiplantae</taxon>
        <taxon>Streptophyta</taxon>
        <taxon>Embryophyta</taxon>
        <taxon>Tracheophyta</taxon>
        <taxon>Spermatophyta</taxon>
        <taxon>Magnoliopsida</taxon>
        <taxon>Liliopsida</taxon>
        <taxon>Poales</taxon>
        <taxon>Poaceae</taxon>
        <taxon>PACMAD clade</taxon>
        <taxon>Chloridoideae</taxon>
        <taxon>Eragrostideae</taxon>
        <taxon>Eragrostidinae</taxon>
        <taxon>Eragrostis</taxon>
    </lineage>
</organism>
<feature type="compositionally biased region" description="Basic and acidic residues" evidence="3">
    <location>
        <begin position="15"/>
        <end position="24"/>
    </location>
</feature>
<evidence type="ECO:0000256" key="1">
    <source>
        <dbReference type="ARBA" id="ARBA00022980"/>
    </source>
</evidence>
<evidence type="ECO:0000313" key="4">
    <source>
        <dbReference type="EMBL" id="TVU26606.1"/>
    </source>
</evidence>
<dbReference type="InterPro" id="IPR000552">
    <property type="entry name" value="Ribosomal_eL44"/>
</dbReference>
<evidence type="ECO:0000256" key="3">
    <source>
        <dbReference type="SAM" id="MobiDB-lite"/>
    </source>
</evidence>
<sequence>GRSTIQNPPKTIKSRHLEYLRRDPQFAPQNTAKLPASPIPRISHNSAAPPPKRNAAATTSLPAPEQSRASARPQPEARSPPLRLLDATATEEGCRALRQLTRRSCVLPGQLTRRSCDLRHLHAKVPHQPPASSSSPLCANDRARAHCDTDARPILRHSQQSPIFLTLECPTISLLLKGERKTPTASNETNRQCKEEVIIMRIVYLFMDGETKPVFHKKAKTTQKIVLKLQYLSCKYYSQHAIKFMKNGQEYEKRFRSHTR</sequence>
<dbReference type="GO" id="GO:0006412">
    <property type="term" value="P:translation"/>
    <property type="evidence" value="ECO:0007669"/>
    <property type="project" value="InterPro"/>
</dbReference>
<accession>A0A5J9USN4</accession>
<dbReference type="InterPro" id="IPR053708">
    <property type="entry name" value="Ribosomal_LSU_eL42"/>
</dbReference>
<feature type="non-terminal residue" evidence="4">
    <location>
        <position position="260"/>
    </location>
</feature>
<protein>
    <submittedName>
        <fullName evidence="4">Uncharacterized protein</fullName>
    </submittedName>
</protein>
<dbReference type="Pfam" id="PF00935">
    <property type="entry name" value="Ribosomal_L44"/>
    <property type="match status" value="1"/>
</dbReference>
<comment type="caution">
    <text evidence="4">The sequence shown here is derived from an EMBL/GenBank/DDBJ whole genome shotgun (WGS) entry which is preliminary data.</text>
</comment>
<keyword evidence="2" id="KW-0687">Ribonucleoprotein</keyword>
<keyword evidence="5" id="KW-1185">Reference proteome</keyword>
<dbReference type="GO" id="GO:1990904">
    <property type="term" value="C:ribonucleoprotein complex"/>
    <property type="evidence" value="ECO:0007669"/>
    <property type="project" value="UniProtKB-KW"/>
</dbReference>
<proteinExistence type="predicted"/>
<dbReference type="Gramene" id="TVU26606">
    <property type="protein sequence ID" value="TVU26606"/>
    <property type="gene ID" value="EJB05_29160"/>
</dbReference>
<keyword evidence="1" id="KW-0689">Ribosomal protein</keyword>
<evidence type="ECO:0000256" key="2">
    <source>
        <dbReference type="ARBA" id="ARBA00023274"/>
    </source>
</evidence>
<dbReference type="Gene3D" id="3.10.450.80">
    <property type="match status" value="1"/>
</dbReference>
<gene>
    <name evidence="4" type="ORF">EJB05_29160</name>
</gene>
<reference evidence="4 5" key="1">
    <citation type="journal article" date="2019" name="Sci. Rep.">
        <title>A high-quality genome of Eragrostis curvula grass provides insights into Poaceae evolution and supports new strategies to enhance forage quality.</title>
        <authorList>
            <person name="Carballo J."/>
            <person name="Santos B.A.C.M."/>
            <person name="Zappacosta D."/>
            <person name="Garbus I."/>
            <person name="Selva J.P."/>
            <person name="Gallo C.A."/>
            <person name="Diaz A."/>
            <person name="Albertini E."/>
            <person name="Caccamo M."/>
            <person name="Echenique V."/>
        </authorList>
    </citation>
    <scope>NUCLEOTIDE SEQUENCE [LARGE SCALE GENOMIC DNA]</scope>
    <source>
        <strain evidence="5">cv. Victoria</strain>
        <tissue evidence="4">Leaf</tissue>
    </source>
</reference>